<protein>
    <submittedName>
        <fullName evidence="4">VanZ family protein</fullName>
    </submittedName>
</protein>
<dbReference type="KEGG" id="xya:ET471_12850"/>
<evidence type="ECO:0000313" key="5">
    <source>
        <dbReference type="Proteomes" id="UP000292118"/>
    </source>
</evidence>
<keyword evidence="5" id="KW-1185">Reference proteome</keyword>
<feature type="transmembrane region" description="Helical" evidence="2">
    <location>
        <begin position="102"/>
        <end position="122"/>
    </location>
</feature>
<feature type="transmembrane region" description="Helical" evidence="2">
    <location>
        <begin position="157"/>
        <end position="177"/>
    </location>
</feature>
<evidence type="ECO:0000256" key="1">
    <source>
        <dbReference type="SAM" id="MobiDB-lite"/>
    </source>
</evidence>
<feature type="transmembrane region" description="Helical" evidence="2">
    <location>
        <begin position="74"/>
        <end position="95"/>
    </location>
</feature>
<feature type="transmembrane region" description="Helical" evidence="2">
    <location>
        <begin position="128"/>
        <end position="145"/>
    </location>
</feature>
<dbReference type="InterPro" id="IPR053150">
    <property type="entry name" value="Teicoplanin_resist-assoc"/>
</dbReference>
<dbReference type="Proteomes" id="UP000292118">
    <property type="component" value="Chromosome"/>
</dbReference>
<dbReference type="PANTHER" id="PTHR36834:SF1">
    <property type="entry name" value="INTEGRAL MEMBRANE PROTEIN"/>
    <property type="match status" value="1"/>
</dbReference>
<evidence type="ECO:0000259" key="3">
    <source>
        <dbReference type="Pfam" id="PF04892"/>
    </source>
</evidence>
<dbReference type="AlphaFoldDB" id="A0A4P6F535"/>
<evidence type="ECO:0000313" key="4">
    <source>
        <dbReference type="EMBL" id="QAY70802.1"/>
    </source>
</evidence>
<feature type="domain" description="VanZ-like" evidence="3">
    <location>
        <begin position="28"/>
        <end position="145"/>
    </location>
</feature>
<accession>A0A4P6F535</accession>
<feature type="compositionally biased region" description="Basic and acidic residues" evidence="1">
    <location>
        <begin position="195"/>
        <end position="210"/>
    </location>
</feature>
<gene>
    <name evidence="4" type="ORF">ET471_12850</name>
</gene>
<dbReference type="EMBL" id="CP035493">
    <property type="protein sequence ID" value="QAY70802.1"/>
    <property type="molecule type" value="Genomic_DNA"/>
</dbReference>
<dbReference type="OrthoDB" id="4942035at2"/>
<dbReference type="Pfam" id="PF04892">
    <property type="entry name" value="VanZ"/>
    <property type="match status" value="1"/>
</dbReference>
<organism evidence="4 5">
    <name type="scientific">Xylanimonas protaetiae</name>
    <dbReference type="NCBI Taxonomy" id="2509457"/>
    <lineage>
        <taxon>Bacteria</taxon>
        <taxon>Bacillati</taxon>
        <taxon>Actinomycetota</taxon>
        <taxon>Actinomycetes</taxon>
        <taxon>Micrococcales</taxon>
        <taxon>Promicromonosporaceae</taxon>
        <taxon>Xylanimonas</taxon>
    </lineage>
</organism>
<reference evidence="4 5" key="1">
    <citation type="submission" date="2019-01" db="EMBL/GenBank/DDBJ databases">
        <title>Genome sequencing of strain FW10M-9.</title>
        <authorList>
            <person name="Heo J."/>
            <person name="Kim S.-J."/>
            <person name="Kim J.-S."/>
            <person name="Hong S.-B."/>
            <person name="Kwon S.-W."/>
        </authorList>
    </citation>
    <scope>NUCLEOTIDE SEQUENCE [LARGE SCALE GENOMIC DNA]</scope>
    <source>
        <strain evidence="4 5">FW10M-9</strain>
    </source>
</reference>
<feature type="region of interest" description="Disordered" evidence="1">
    <location>
        <begin position="183"/>
        <end position="210"/>
    </location>
</feature>
<keyword evidence="2" id="KW-0472">Membrane</keyword>
<dbReference type="RefSeq" id="WP_129188906.1">
    <property type="nucleotide sequence ID" value="NZ_CP035493.1"/>
</dbReference>
<keyword evidence="2" id="KW-0812">Transmembrane</keyword>
<proteinExistence type="predicted"/>
<sequence>MSLGEPAPPAARHPRRAPRARTALVLLFVVYLALLAWIVLWKLDVPWVGGARRTVKLVPFVAAGGDGASQPVEVVTNLVLFVPFGIYLGVLAPAWRWWKAAGVVAGASLGLEVAQYVLGVGSADVTDLVVNAAGGLAGLGLLALVRRRLGSRTAAVVVRACAAGTVVALLASAAFVASPVRLGGPPPGDGPGPARRLERPSAHRETSVSR</sequence>
<keyword evidence="2" id="KW-1133">Transmembrane helix</keyword>
<name>A0A4P6F535_9MICO</name>
<feature type="transmembrane region" description="Helical" evidence="2">
    <location>
        <begin position="22"/>
        <end position="40"/>
    </location>
</feature>
<dbReference type="InterPro" id="IPR006976">
    <property type="entry name" value="VanZ-like"/>
</dbReference>
<evidence type="ECO:0000256" key="2">
    <source>
        <dbReference type="SAM" id="Phobius"/>
    </source>
</evidence>
<dbReference type="PANTHER" id="PTHR36834">
    <property type="entry name" value="MEMBRANE PROTEIN-RELATED"/>
    <property type="match status" value="1"/>
</dbReference>